<evidence type="ECO:0000313" key="1">
    <source>
        <dbReference type="EMBL" id="CAG5004822.1"/>
    </source>
</evidence>
<name>A0A8S3X7A5_PARAO</name>
<dbReference type="OrthoDB" id="1728974at2759"/>
<gene>
    <name evidence="1" type="ORF">PAPOLLO_LOCUS14463</name>
</gene>
<keyword evidence="2" id="KW-1185">Reference proteome</keyword>
<dbReference type="EMBL" id="CAJQZP010000975">
    <property type="protein sequence ID" value="CAG5004822.1"/>
    <property type="molecule type" value="Genomic_DNA"/>
</dbReference>
<accession>A0A8S3X7A5</accession>
<protein>
    <submittedName>
        <fullName evidence="1">(apollo) hypothetical protein</fullName>
    </submittedName>
</protein>
<organism evidence="1 2">
    <name type="scientific">Parnassius apollo</name>
    <name type="common">Apollo butterfly</name>
    <name type="synonym">Papilio apollo</name>
    <dbReference type="NCBI Taxonomy" id="110799"/>
    <lineage>
        <taxon>Eukaryota</taxon>
        <taxon>Metazoa</taxon>
        <taxon>Ecdysozoa</taxon>
        <taxon>Arthropoda</taxon>
        <taxon>Hexapoda</taxon>
        <taxon>Insecta</taxon>
        <taxon>Pterygota</taxon>
        <taxon>Neoptera</taxon>
        <taxon>Endopterygota</taxon>
        <taxon>Lepidoptera</taxon>
        <taxon>Glossata</taxon>
        <taxon>Ditrysia</taxon>
        <taxon>Papilionoidea</taxon>
        <taxon>Papilionidae</taxon>
        <taxon>Parnassiinae</taxon>
        <taxon>Parnassini</taxon>
        <taxon>Parnassius</taxon>
        <taxon>Parnassius</taxon>
    </lineage>
</organism>
<proteinExistence type="predicted"/>
<reference evidence="1" key="1">
    <citation type="submission" date="2021-04" db="EMBL/GenBank/DDBJ databases">
        <authorList>
            <person name="Tunstrom K."/>
        </authorList>
    </citation>
    <scope>NUCLEOTIDE SEQUENCE</scope>
</reference>
<sequence length="242" mass="27195">MLVFCGIANPLLLWEKYRHLLSEDFLRAPRCTTGDNTEATDEHVLNSCLSSLQDMVISIGGSSLVDYGLPSPQHLDVQERGNREYNSEINYDPRAMSTVVNDHVCKFTSEQKQIFDTILESVGLGQGQNTDVTEAKTPQKLSNVTKSCSLKKTLRTDENITQRKPRVGKHISIEDLSSNEILENSTFLDDISQSLPNLTTTESSLINDLRNEIHALSTQLSSAHNEKDLLNLEITKRQKENY</sequence>
<dbReference type="Proteomes" id="UP000691718">
    <property type="component" value="Unassembled WGS sequence"/>
</dbReference>
<evidence type="ECO:0000313" key="2">
    <source>
        <dbReference type="Proteomes" id="UP000691718"/>
    </source>
</evidence>
<comment type="caution">
    <text evidence="1">The sequence shown here is derived from an EMBL/GenBank/DDBJ whole genome shotgun (WGS) entry which is preliminary data.</text>
</comment>
<dbReference type="AlphaFoldDB" id="A0A8S3X7A5"/>